<sequence>MVSWQMRGVMIGHILMIDLRSMKQVQIMFQIWPIGMNYVIDCNMMRLLIKLLSVNLRKKRITGERFCSELLVLLNS</sequence>
<reference evidence="1" key="1">
    <citation type="submission" date="2014-09" db="EMBL/GenBank/DDBJ databases">
        <authorList>
            <person name="Magalhaes I.L.F."/>
            <person name="Oliveira U."/>
            <person name="Santos F.R."/>
            <person name="Vidigal T.H.D.A."/>
            <person name="Brescovit A.D."/>
            <person name="Santos A.J."/>
        </authorList>
    </citation>
    <scope>NUCLEOTIDE SEQUENCE</scope>
    <source>
        <tissue evidence="1">Shoot tissue taken approximately 20 cm above the soil surface</tissue>
    </source>
</reference>
<dbReference type="AlphaFoldDB" id="A0A0A9BXU1"/>
<name>A0A0A9BXU1_ARUDO</name>
<dbReference type="EMBL" id="GBRH01233823">
    <property type="protein sequence ID" value="JAD64072.1"/>
    <property type="molecule type" value="Transcribed_RNA"/>
</dbReference>
<reference evidence="1" key="2">
    <citation type="journal article" date="2015" name="Data Brief">
        <title>Shoot transcriptome of the giant reed, Arundo donax.</title>
        <authorList>
            <person name="Barrero R.A."/>
            <person name="Guerrero F.D."/>
            <person name="Moolhuijzen P."/>
            <person name="Goolsby J.A."/>
            <person name="Tidwell J."/>
            <person name="Bellgard S.E."/>
            <person name="Bellgard M.I."/>
        </authorList>
    </citation>
    <scope>NUCLEOTIDE SEQUENCE</scope>
    <source>
        <tissue evidence="1">Shoot tissue taken approximately 20 cm above the soil surface</tissue>
    </source>
</reference>
<protein>
    <submittedName>
        <fullName evidence="1">Uncharacterized protein</fullName>
    </submittedName>
</protein>
<proteinExistence type="predicted"/>
<organism evidence="1">
    <name type="scientific">Arundo donax</name>
    <name type="common">Giant reed</name>
    <name type="synonym">Donax arundinaceus</name>
    <dbReference type="NCBI Taxonomy" id="35708"/>
    <lineage>
        <taxon>Eukaryota</taxon>
        <taxon>Viridiplantae</taxon>
        <taxon>Streptophyta</taxon>
        <taxon>Embryophyta</taxon>
        <taxon>Tracheophyta</taxon>
        <taxon>Spermatophyta</taxon>
        <taxon>Magnoliopsida</taxon>
        <taxon>Liliopsida</taxon>
        <taxon>Poales</taxon>
        <taxon>Poaceae</taxon>
        <taxon>PACMAD clade</taxon>
        <taxon>Arundinoideae</taxon>
        <taxon>Arundineae</taxon>
        <taxon>Arundo</taxon>
    </lineage>
</organism>
<evidence type="ECO:0000313" key="1">
    <source>
        <dbReference type="EMBL" id="JAD64072.1"/>
    </source>
</evidence>
<accession>A0A0A9BXU1</accession>